<protein>
    <submittedName>
        <fullName evidence="1">Uncharacterized protein</fullName>
    </submittedName>
</protein>
<organism evidence="1 2">
    <name type="scientific">Armillaria solidipes</name>
    <dbReference type="NCBI Taxonomy" id="1076256"/>
    <lineage>
        <taxon>Eukaryota</taxon>
        <taxon>Fungi</taxon>
        <taxon>Dikarya</taxon>
        <taxon>Basidiomycota</taxon>
        <taxon>Agaricomycotina</taxon>
        <taxon>Agaricomycetes</taxon>
        <taxon>Agaricomycetidae</taxon>
        <taxon>Agaricales</taxon>
        <taxon>Marasmiineae</taxon>
        <taxon>Physalacriaceae</taxon>
        <taxon>Armillaria</taxon>
    </lineage>
</organism>
<reference evidence="2" key="1">
    <citation type="journal article" date="2017" name="Nat. Ecol. Evol.">
        <title>Genome expansion and lineage-specific genetic innovations in the forest pathogenic fungi Armillaria.</title>
        <authorList>
            <person name="Sipos G."/>
            <person name="Prasanna A.N."/>
            <person name="Walter M.C."/>
            <person name="O'Connor E."/>
            <person name="Balint B."/>
            <person name="Krizsan K."/>
            <person name="Kiss B."/>
            <person name="Hess J."/>
            <person name="Varga T."/>
            <person name="Slot J."/>
            <person name="Riley R."/>
            <person name="Boka B."/>
            <person name="Rigling D."/>
            <person name="Barry K."/>
            <person name="Lee J."/>
            <person name="Mihaltcheva S."/>
            <person name="LaButti K."/>
            <person name="Lipzen A."/>
            <person name="Waldron R."/>
            <person name="Moloney N.M."/>
            <person name="Sperisen C."/>
            <person name="Kredics L."/>
            <person name="Vagvoelgyi C."/>
            <person name="Patrignani A."/>
            <person name="Fitzpatrick D."/>
            <person name="Nagy I."/>
            <person name="Doyle S."/>
            <person name="Anderson J.B."/>
            <person name="Grigoriev I.V."/>
            <person name="Gueldener U."/>
            <person name="Muensterkoetter M."/>
            <person name="Nagy L.G."/>
        </authorList>
    </citation>
    <scope>NUCLEOTIDE SEQUENCE [LARGE SCALE GENOMIC DNA]</scope>
    <source>
        <strain evidence="2">28-4</strain>
    </source>
</reference>
<evidence type="ECO:0000313" key="1">
    <source>
        <dbReference type="EMBL" id="PBK60095.1"/>
    </source>
</evidence>
<dbReference type="AlphaFoldDB" id="A0A2H3AMM6"/>
<keyword evidence="2" id="KW-1185">Reference proteome</keyword>
<accession>A0A2H3AMM6</accession>
<gene>
    <name evidence="1" type="ORF">ARMSODRAFT_1026878</name>
</gene>
<proteinExistence type="predicted"/>
<sequence>MSDVSVLGESMSGLNTVMWMCRKDVSTHTTGHSYAAIDRLHQLDHNVACGLDFKEYQVMQKTNSLNETIQIALDKIPLCQAIIEQMEDISWISWSYPVYAGQIWILLNIGMWPLEQVIVAISKVLLYVYLTVCTQGRLGDMIGVRGDDEGVDAIQYESALPIKRLQG</sequence>
<name>A0A2H3AMM6_9AGAR</name>
<dbReference type="Proteomes" id="UP000218334">
    <property type="component" value="Unassembled WGS sequence"/>
</dbReference>
<evidence type="ECO:0000313" key="2">
    <source>
        <dbReference type="Proteomes" id="UP000218334"/>
    </source>
</evidence>
<dbReference type="EMBL" id="KZ293492">
    <property type="protein sequence ID" value="PBK60095.1"/>
    <property type="molecule type" value="Genomic_DNA"/>
</dbReference>